<gene>
    <name evidence="13" type="ORF">HOP12_10950</name>
</gene>
<dbReference type="Proteomes" id="UP000580839">
    <property type="component" value="Unassembled WGS sequence"/>
</dbReference>
<feature type="domain" description="TonB-dependent receptor-like beta-barrel" evidence="11">
    <location>
        <begin position="292"/>
        <end position="688"/>
    </location>
</feature>
<evidence type="ECO:0000256" key="3">
    <source>
        <dbReference type="ARBA" id="ARBA00022452"/>
    </source>
</evidence>
<feature type="signal peptide" evidence="10">
    <location>
        <begin position="1"/>
        <end position="20"/>
    </location>
</feature>
<evidence type="ECO:0000313" key="14">
    <source>
        <dbReference type="Proteomes" id="UP000580839"/>
    </source>
</evidence>
<sequence>MTHPIALALALFAHPLAAPADSASAVADSLVTADSLAVWSSALIPAPRRMTDSITVLPPVRVVADRAARDARSTTTQLRFTRGQIARFLPATAAEALLSAPGVDLIRTGAWSSQIAVRGMAGERVLVTVDGVRLSSGRGHSAQTSLVAVDRLDAIEMSPGSAGAAFGSDAIGGVVNLVTQRELFAEAPTLGATLSARATTPGSDAGGNARLRFRGPRFGAEISGGLASLEALVTPSGALANSGSRDEDLLGRMGARLGLVTLDLEHSHHAASDVGIPAFGDANGSRASYPLQAREATRFELKRPGDERWFPSVALLLSKQRFRTDFDEVTVGYDSLRGRRIATRTSDAYDRIRTDAQSARQELRFGPRGAVRVAGEWRFEASKGPRTTTQDAVNASGVASPTVITTGNSMPEAWRQAWALGASTSAERGSLRGEAGLRYDHHRTHSDEFPIPEDPGNVRREIDARDRRWSAEAGLARPIGMWEPYVHVASGFRVPSLEERFFNSDIHGGMHVFGNDTLRAERSGTGEVGVRLTGDRGALRVSAYRSDVHDLIALVYQDLVFGRPTFVYKNVERARLEGLELTARWNTRRALLAVQAAVPRGEDLDNGRRLTDIGESRVTLDVGVPLAARWFPLGMLSLRGRWTDAVPVDDRSSDGERQALPRPASWTFAAEAAATVANTRITLAVRNLLDHTYREPLGFIEEPGRTVTLAVRRDLELPWRDRSGVTP</sequence>
<keyword evidence="6 8" id="KW-0472">Membrane</keyword>
<dbReference type="InterPro" id="IPR000531">
    <property type="entry name" value="Beta-barrel_TonB"/>
</dbReference>
<accession>A0A849SJQ2</accession>
<dbReference type="PANTHER" id="PTHR30069:SF50">
    <property type="entry name" value="TONB-DEPENDENT RECEPTOR HI_1217-RELATED"/>
    <property type="match status" value="1"/>
</dbReference>
<dbReference type="InterPro" id="IPR037066">
    <property type="entry name" value="Plug_dom_sf"/>
</dbReference>
<dbReference type="Pfam" id="PF07715">
    <property type="entry name" value="Plug"/>
    <property type="match status" value="1"/>
</dbReference>
<dbReference type="PROSITE" id="PS52016">
    <property type="entry name" value="TONB_DEPENDENT_REC_3"/>
    <property type="match status" value="1"/>
</dbReference>
<evidence type="ECO:0000256" key="6">
    <source>
        <dbReference type="ARBA" id="ARBA00023136"/>
    </source>
</evidence>
<evidence type="ECO:0000256" key="4">
    <source>
        <dbReference type="ARBA" id="ARBA00022692"/>
    </source>
</evidence>
<dbReference type="InterPro" id="IPR012910">
    <property type="entry name" value="Plug_dom"/>
</dbReference>
<feature type="domain" description="TonB-dependent receptor plug" evidence="12">
    <location>
        <begin position="76"/>
        <end position="174"/>
    </location>
</feature>
<reference evidence="13 14" key="1">
    <citation type="submission" date="2020-04" db="EMBL/GenBank/DDBJ databases">
        <title>Metagenomic profiling of ammonia- and methane-oxidizing microorganisms in a Dutch drinking water treatment plant.</title>
        <authorList>
            <person name="Poghosyan L."/>
            <person name="Leucker S."/>
        </authorList>
    </citation>
    <scope>NUCLEOTIDE SEQUENCE [LARGE SCALE GENOMIC DNA]</scope>
    <source>
        <strain evidence="13">S-RSF-IL-03</strain>
    </source>
</reference>
<dbReference type="AlphaFoldDB" id="A0A849SJQ2"/>
<name>A0A849SJQ2_UNCEI</name>
<dbReference type="GO" id="GO:0044718">
    <property type="term" value="P:siderophore transmembrane transport"/>
    <property type="evidence" value="ECO:0007669"/>
    <property type="project" value="TreeGrafter"/>
</dbReference>
<dbReference type="GO" id="GO:0015344">
    <property type="term" value="F:siderophore uptake transmembrane transporter activity"/>
    <property type="evidence" value="ECO:0007669"/>
    <property type="project" value="TreeGrafter"/>
</dbReference>
<keyword evidence="7 8" id="KW-0998">Cell outer membrane</keyword>
<comment type="caution">
    <text evidence="13">The sequence shown here is derived from an EMBL/GenBank/DDBJ whole genome shotgun (WGS) entry which is preliminary data.</text>
</comment>
<dbReference type="InterPro" id="IPR039426">
    <property type="entry name" value="TonB-dep_rcpt-like"/>
</dbReference>
<evidence type="ECO:0000256" key="8">
    <source>
        <dbReference type="PROSITE-ProRule" id="PRU01360"/>
    </source>
</evidence>
<evidence type="ECO:0000256" key="10">
    <source>
        <dbReference type="SAM" id="SignalP"/>
    </source>
</evidence>
<comment type="similarity">
    <text evidence="8 9">Belongs to the TonB-dependent receptor family.</text>
</comment>
<dbReference type="Gene3D" id="2.40.170.20">
    <property type="entry name" value="TonB-dependent receptor, beta-barrel domain"/>
    <property type="match status" value="1"/>
</dbReference>
<keyword evidence="3 8" id="KW-1134">Transmembrane beta strand</keyword>
<dbReference type="Pfam" id="PF00593">
    <property type="entry name" value="TonB_dep_Rec_b-barrel"/>
    <property type="match status" value="1"/>
</dbReference>
<evidence type="ECO:0000259" key="12">
    <source>
        <dbReference type="Pfam" id="PF07715"/>
    </source>
</evidence>
<keyword evidence="5 9" id="KW-0798">TonB box</keyword>
<keyword evidence="13" id="KW-0675">Receptor</keyword>
<evidence type="ECO:0000256" key="5">
    <source>
        <dbReference type="ARBA" id="ARBA00023077"/>
    </source>
</evidence>
<feature type="chain" id="PRO_5032290547" evidence="10">
    <location>
        <begin position="21"/>
        <end position="727"/>
    </location>
</feature>
<dbReference type="SUPFAM" id="SSF56935">
    <property type="entry name" value="Porins"/>
    <property type="match status" value="1"/>
</dbReference>
<keyword evidence="2 8" id="KW-0813">Transport</keyword>
<dbReference type="EMBL" id="JABFRW010000136">
    <property type="protein sequence ID" value="NOT34671.1"/>
    <property type="molecule type" value="Genomic_DNA"/>
</dbReference>
<evidence type="ECO:0000256" key="9">
    <source>
        <dbReference type="RuleBase" id="RU003357"/>
    </source>
</evidence>
<comment type="subcellular location">
    <subcellularLocation>
        <location evidence="1 8">Cell outer membrane</location>
        <topology evidence="1 8">Multi-pass membrane protein</topology>
    </subcellularLocation>
</comment>
<evidence type="ECO:0000256" key="2">
    <source>
        <dbReference type="ARBA" id="ARBA00022448"/>
    </source>
</evidence>
<dbReference type="InterPro" id="IPR036942">
    <property type="entry name" value="Beta-barrel_TonB_sf"/>
</dbReference>
<organism evidence="13 14">
    <name type="scientific">Eiseniibacteriota bacterium</name>
    <dbReference type="NCBI Taxonomy" id="2212470"/>
    <lineage>
        <taxon>Bacteria</taxon>
        <taxon>Candidatus Eiseniibacteriota</taxon>
    </lineage>
</organism>
<evidence type="ECO:0000256" key="7">
    <source>
        <dbReference type="ARBA" id="ARBA00023237"/>
    </source>
</evidence>
<dbReference type="PANTHER" id="PTHR30069">
    <property type="entry name" value="TONB-DEPENDENT OUTER MEMBRANE RECEPTOR"/>
    <property type="match status" value="1"/>
</dbReference>
<protein>
    <submittedName>
        <fullName evidence="13">TonB-dependent receptor</fullName>
    </submittedName>
</protein>
<keyword evidence="10" id="KW-0732">Signal</keyword>
<keyword evidence="4 8" id="KW-0812">Transmembrane</keyword>
<dbReference type="GO" id="GO:0009279">
    <property type="term" value="C:cell outer membrane"/>
    <property type="evidence" value="ECO:0007669"/>
    <property type="project" value="UniProtKB-SubCell"/>
</dbReference>
<proteinExistence type="inferred from homology"/>
<evidence type="ECO:0000259" key="11">
    <source>
        <dbReference type="Pfam" id="PF00593"/>
    </source>
</evidence>
<dbReference type="Gene3D" id="2.170.130.10">
    <property type="entry name" value="TonB-dependent receptor, plug domain"/>
    <property type="match status" value="1"/>
</dbReference>
<evidence type="ECO:0000256" key="1">
    <source>
        <dbReference type="ARBA" id="ARBA00004571"/>
    </source>
</evidence>
<evidence type="ECO:0000313" key="13">
    <source>
        <dbReference type="EMBL" id="NOT34671.1"/>
    </source>
</evidence>